<dbReference type="GeneID" id="63692687"/>
<reference evidence="2 3" key="1">
    <citation type="journal article" date="2012" name="Science">
        <title>The Paleozoic origin of enzymatic lignin decomposition reconstructed from 31 fungal genomes.</title>
        <authorList>
            <person name="Floudas D."/>
            <person name="Binder M."/>
            <person name="Riley R."/>
            <person name="Barry K."/>
            <person name="Blanchette R.A."/>
            <person name="Henrissat B."/>
            <person name="Martinez A.T."/>
            <person name="Otillar R."/>
            <person name="Spatafora J.W."/>
            <person name="Yadav J.S."/>
            <person name="Aerts A."/>
            <person name="Benoit I."/>
            <person name="Boyd A."/>
            <person name="Carlson A."/>
            <person name="Copeland A."/>
            <person name="Coutinho P.M."/>
            <person name="de Vries R.P."/>
            <person name="Ferreira P."/>
            <person name="Findley K."/>
            <person name="Foster B."/>
            <person name="Gaskell J."/>
            <person name="Glotzer D."/>
            <person name="Gorecki P."/>
            <person name="Heitman J."/>
            <person name="Hesse C."/>
            <person name="Hori C."/>
            <person name="Igarashi K."/>
            <person name="Jurgens J.A."/>
            <person name="Kallen N."/>
            <person name="Kersten P."/>
            <person name="Kohler A."/>
            <person name="Kuees U."/>
            <person name="Kumar T.K.A."/>
            <person name="Kuo A."/>
            <person name="LaButti K."/>
            <person name="Larrondo L.F."/>
            <person name="Lindquist E."/>
            <person name="Ling A."/>
            <person name="Lombard V."/>
            <person name="Lucas S."/>
            <person name="Lundell T."/>
            <person name="Martin R."/>
            <person name="McLaughlin D.J."/>
            <person name="Morgenstern I."/>
            <person name="Morin E."/>
            <person name="Murat C."/>
            <person name="Nagy L.G."/>
            <person name="Nolan M."/>
            <person name="Ohm R.A."/>
            <person name="Patyshakuliyeva A."/>
            <person name="Rokas A."/>
            <person name="Ruiz-Duenas F.J."/>
            <person name="Sabat G."/>
            <person name="Salamov A."/>
            <person name="Samejima M."/>
            <person name="Schmutz J."/>
            <person name="Slot J.C."/>
            <person name="St John F."/>
            <person name="Stenlid J."/>
            <person name="Sun H."/>
            <person name="Sun S."/>
            <person name="Syed K."/>
            <person name="Tsang A."/>
            <person name="Wiebenga A."/>
            <person name="Young D."/>
            <person name="Pisabarro A."/>
            <person name="Eastwood D.C."/>
            <person name="Martin F."/>
            <person name="Cullen D."/>
            <person name="Grigoriev I.V."/>
            <person name="Hibbett D.S."/>
        </authorList>
    </citation>
    <scope>NUCLEOTIDE SEQUENCE [LARGE SCALE GENOMIC DNA]</scope>
    <source>
        <strain evidence="2 3">DJM-731 SS1</strain>
    </source>
</reference>
<dbReference type="STRING" id="1858805.M5G250"/>
<dbReference type="OrthoDB" id="691197at2759"/>
<gene>
    <name evidence="2" type="ORF">DACRYDRAFT_99775</name>
</gene>
<dbReference type="Pfam" id="PF13424">
    <property type="entry name" value="TPR_12"/>
    <property type="match status" value="2"/>
</dbReference>
<proteinExistence type="predicted"/>
<dbReference type="Gene3D" id="1.25.40.10">
    <property type="entry name" value="Tetratricopeptide repeat domain"/>
    <property type="match status" value="1"/>
</dbReference>
<accession>M5G250</accession>
<sequence length="570" mass="62022">MSSSSVPFQETWERWTTRATSQLAPIKEKLRNTATQVAGIADTMQELEDDSRQLALKVTWVTQVILERIPPDGPADERAKEVVLALATKVSKIDAFLRSGRKKGDMTGKRAKKVSKYHKSLDALRLQPSLVDIPPTPEAFHGRDEVVGSIVQLLLQDKPSRVPVLGTGGIGKTSVAVAAMNDEQVKERYGEHMYFLSCEGIDSEEGLVNALAVFFKIQRDSNIRTSLIAHLSSLGRALLTLDNFETTTQSDRQRVRELLGRIGRVPSLSLIITMRGTQPAQGLSWDTMTRYGDCGPLLRTSIATLRRSKDTDGSGSSSNGQGMDSMNRAGEQEKHIAQCLLLLGNILLGQSRYKEAATILTEGRAAFEAISDRLGAAQCVQSVGDMLRMQCRYEEAAALLTEARAALETIPHRFGAAECVRGLGDILRMQCRYEEAAAVLTEARAAFEAIPDPVGAAQCLLALADILYVQCRYEEAAALLTKARGAFEAIPYRLGAAQCAQLLGETMRMQSQYEEAAALFTEGKAEFNAIAGRLGAAACSQYTEALSMLREAEQAVPGTSFRQAGPDTRG</sequence>
<dbReference type="InterPro" id="IPR019734">
    <property type="entry name" value="TPR_rpt"/>
</dbReference>
<evidence type="ECO:0000256" key="1">
    <source>
        <dbReference type="SAM" id="MobiDB-lite"/>
    </source>
</evidence>
<dbReference type="AlphaFoldDB" id="M5G250"/>
<dbReference type="PANTHER" id="PTHR47691:SF3">
    <property type="entry name" value="HTH-TYPE TRANSCRIPTIONAL REGULATOR RV0890C-RELATED"/>
    <property type="match status" value="1"/>
</dbReference>
<dbReference type="SUPFAM" id="SSF52540">
    <property type="entry name" value="P-loop containing nucleoside triphosphate hydrolases"/>
    <property type="match status" value="1"/>
</dbReference>
<dbReference type="HOGENOM" id="CLU_006580_0_1_1"/>
<dbReference type="Gene3D" id="3.40.50.300">
    <property type="entry name" value="P-loop containing nucleotide triphosphate hydrolases"/>
    <property type="match status" value="1"/>
</dbReference>
<dbReference type="RefSeq" id="XP_040629663.1">
    <property type="nucleotide sequence ID" value="XM_040777625.1"/>
</dbReference>
<feature type="compositionally biased region" description="Polar residues" evidence="1">
    <location>
        <begin position="313"/>
        <end position="324"/>
    </location>
</feature>
<dbReference type="InterPro" id="IPR027417">
    <property type="entry name" value="P-loop_NTPase"/>
</dbReference>
<feature type="region of interest" description="Disordered" evidence="1">
    <location>
        <begin position="305"/>
        <end position="326"/>
    </location>
</feature>
<evidence type="ECO:0000313" key="3">
    <source>
        <dbReference type="Proteomes" id="UP000030653"/>
    </source>
</evidence>
<dbReference type="SMART" id="SM00028">
    <property type="entry name" value="TPR"/>
    <property type="match status" value="4"/>
</dbReference>
<keyword evidence="3" id="KW-1185">Reference proteome</keyword>
<dbReference type="InterPro" id="IPR011990">
    <property type="entry name" value="TPR-like_helical_dom_sf"/>
</dbReference>
<dbReference type="EMBL" id="JH795861">
    <property type="protein sequence ID" value="EJU02769.1"/>
    <property type="molecule type" value="Genomic_DNA"/>
</dbReference>
<organism evidence="2 3">
    <name type="scientific">Dacryopinax primogenitus (strain DJM 731)</name>
    <name type="common">Brown rot fungus</name>
    <dbReference type="NCBI Taxonomy" id="1858805"/>
    <lineage>
        <taxon>Eukaryota</taxon>
        <taxon>Fungi</taxon>
        <taxon>Dikarya</taxon>
        <taxon>Basidiomycota</taxon>
        <taxon>Agaricomycotina</taxon>
        <taxon>Dacrymycetes</taxon>
        <taxon>Dacrymycetales</taxon>
        <taxon>Dacrymycetaceae</taxon>
        <taxon>Dacryopinax</taxon>
    </lineage>
</organism>
<evidence type="ECO:0000313" key="2">
    <source>
        <dbReference type="EMBL" id="EJU02769.1"/>
    </source>
</evidence>
<dbReference type="PANTHER" id="PTHR47691">
    <property type="entry name" value="REGULATOR-RELATED"/>
    <property type="match status" value="1"/>
</dbReference>
<protein>
    <submittedName>
        <fullName evidence="2">TPR-like protein</fullName>
    </submittedName>
</protein>
<dbReference type="SUPFAM" id="SSF48452">
    <property type="entry name" value="TPR-like"/>
    <property type="match status" value="1"/>
</dbReference>
<name>M5G250_DACPD</name>
<dbReference type="Proteomes" id="UP000030653">
    <property type="component" value="Unassembled WGS sequence"/>
</dbReference>